<gene>
    <name evidence="1" type="ORF">LENED_000968</name>
</gene>
<reference evidence="1 2" key="2">
    <citation type="submission" date="2017-02" db="EMBL/GenBank/DDBJ databases">
        <title>A genome survey and senescence transcriptome analysis in Lentinula edodes.</title>
        <authorList>
            <person name="Sakamoto Y."/>
            <person name="Nakade K."/>
            <person name="Sato S."/>
            <person name="Yoshida Y."/>
            <person name="Miyazaki K."/>
            <person name="Natsume S."/>
            <person name="Konno N."/>
        </authorList>
    </citation>
    <scope>NUCLEOTIDE SEQUENCE [LARGE SCALE GENOMIC DNA]</scope>
    <source>
        <strain evidence="1 2">NBRC 111202</strain>
    </source>
</reference>
<sequence length="80" mass="9011">MPVNMGMMIPVMQRLQEPSTFHLKVPYAYSEDTLQYAPPGFRFAIDMWRHLCNSTVMTQILNIASSVSTGKPSGADPFCR</sequence>
<evidence type="ECO:0000313" key="1">
    <source>
        <dbReference type="EMBL" id="GAV99508.1"/>
    </source>
</evidence>
<dbReference type="EMBL" id="BDGU01000015">
    <property type="protein sequence ID" value="GAV99508.1"/>
    <property type="molecule type" value="Genomic_DNA"/>
</dbReference>
<dbReference type="Proteomes" id="UP000188533">
    <property type="component" value="Unassembled WGS sequence"/>
</dbReference>
<evidence type="ECO:0000313" key="2">
    <source>
        <dbReference type="Proteomes" id="UP000188533"/>
    </source>
</evidence>
<keyword evidence="2" id="KW-1185">Reference proteome</keyword>
<accession>A0A1Q3DXP3</accession>
<protein>
    <submittedName>
        <fullName evidence="1">Uncharacterized protein</fullName>
    </submittedName>
</protein>
<reference evidence="1 2" key="1">
    <citation type="submission" date="2016-08" db="EMBL/GenBank/DDBJ databases">
        <authorList>
            <consortium name="Lentinula edodes genome sequencing consortium"/>
            <person name="Sakamoto Y."/>
            <person name="Nakade K."/>
            <person name="Sato S."/>
            <person name="Yoshida Y."/>
            <person name="Miyazaki K."/>
            <person name="Natsume S."/>
            <person name="Konno N."/>
        </authorList>
    </citation>
    <scope>NUCLEOTIDE SEQUENCE [LARGE SCALE GENOMIC DNA]</scope>
    <source>
        <strain evidence="1 2">NBRC 111202</strain>
    </source>
</reference>
<name>A0A1Q3DXP3_LENED</name>
<comment type="caution">
    <text evidence="1">The sequence shown here is derived from an EMBL/GenBank/DDBJ whole genome shotgun (WGS) entry which is preliminary data.</text>
</comment>
<organism evidence="1 2">
    <name type="scientific">Lentinula edodes</name>
    <name type="common">Shiitake mushroom</name>
    <name type="synonym">Lentinus edodes</name>
    <dbReference type="NCBI Taxonomy" id="5353"/>
    <lineage>
        <taxon>Eukaryota</taxon>
        <taxon>Fungi</taxon>
        <taxon>Dikarya</taxon>
        <taxon>Basidiomycota</taxon>
        <taxon>Agaricomycotina</taxon>
        <taxon>Agaricomycetes</taxon>
        <taxon>Agaricomycetidae</taxon>
        <taxon>Agaricales</taxon>
        <taxon>Marasmiineae</taxon>
        <taxon>Omphalotaceae</taxon>
        <taxon>Lentinula</taxon>
    </lineage>
</organism>
<dbReference type="AlphaFoldDB" id="A0A1Q3DXP3"/>
<proteinExistence type="predicted"/>